<dbReference type="Proteomes" id="UP000688137">
    <property type="component" value="Unassembled WGS sequence"/>
</dbReference>
<gene>
    <name evidence="2" type="ORF">PPRIM_AZ9-3.1.T1510067</name>
</gene>
<dbReference type="AlphaFoldDB" id="A0A8S1Q9Z8"/>
<evidence type="ECO:0000256" key="1">
    <source>
        <dbReference type="SAM" id="Coils"/>
    </source>
</evidence>
<keyword evidence="1" id="KW-0175">Coiled coil</keyword>
<evidence type="ECO:0000313" key="3">
    <source>
        <dbReference type="Proteomes" id="UP000688137"/>
    </source>
</evidence>
<protein>
    <submittedName>
        <fullName evidence="2">Uncharacterized protein</fullName>
    </submittedName>
</protein>
<proteinExistence type="predicted"/>
<organism evidence="2 3">
    <name type="scientific">Paramecium primaurelia</name>
    <dbReference type="NCBI Taxonomy" id="5886"/>
    <lineage>
        <taxon>Eukaryota</taxon>
        <taxon>Sar</taxon>
        <taxon>Alveolata</taxon>
        <taxon>Ciliophora</taxon>
        <taxon>Intramacronucleata</taxon>
        <taxon>Oligohymenophorea</taxon>
        <taxon>Peniculida</taxon>
        <taxon>Parameciidae</taxon>
        <taxon>Paramecium</taxon>
    </lineage>
</organism>
<name>A0A8S1Q9Z8_PARPR</name>
<evidence type="ECO:0000313" key="2">
    <source>
        <dbReference type="EMBL" id="CAD8112422.1"/>
    </source>
</evidence>
<feature type="coiled-coil region" evidence="1">
    <location>
        <begin position="120"/>
        <end position="207"/>
    </location>
</feature>
<sequence length="280" mass="32629">MKSLSVSKYYNNNSLLTPDKRLSRQTTQSTQKKDALSVQSYFSEQSYLKSEASKKEIIRLIKSTVDSIHKNIDIKELNIILTKLLAGLSSCINEQDMSLILIQLIQSIKQIIQNQKIYEKQVYDQEKAQLLIKLQQLEQQSKENQQKFENQLKEFEIQHRVLQYQDELNQIKKSQGNKDNLNDRNKLKDQIKEMQQKMLTLSEKERKLIQLVKAVKSRGIDVEKIYKNLNIYSSKNSKRTSKQSNSQVEDISITESNLADISQLDYSVGNIKRHAKFVVD</sequence>
<dbReference type="OMA" id="CINEQDM"/>
<accession>A0A8S1Q9Z8</accession>
<keyword evidence="3" id="KW-1185">Reference proteome</keyword>
<dbReference type="EMBL" id="CAJJDM010000156">
    <property type="protein sequence ID" value="CAD8112422.1"/>
    <property type="molecule type" value="Genomic_DNA"/>
</dbReference>
<reference evidence="2" key="1">
    <citation type="submission" date="2021-01" db="EMBL/GenBank/DDBJ databases">
        <authorList>
            <consortium name="Genoscope - CEA"/>
            <person name="William W."/>
        </authorList>
    </citation>
    <scope>NUCLEOTIDE SEQUENCE</scope>
</reference>
<comment type="caution">
    <text evidence="2">The sequence shown here is derived from an EMBL/GenBank/DDBJ whole genome shotgun (WGS) entry which is preliminary data.</text>
</comment>